<organism evidence="7 8">
    <name type="scientific">Tetrabaena socialis</name>
    <dbReference type="NCBI Taxonomy" id="47790"/>
    <lineage>
        <taxon>Eukaryota</taxon>
        <taxon>Viridiplantae</taxon>
        <taxon>Chlorophyta</taxon>
        <taxon>core chlorophytes</taxon>
        <taxon>Chlorophyceae</taxon>
        <taxon>CS clade</taxon>
        <taxon>Chlamydomonadales</taxon>
        <taxon>Tetrabaenaceae</taxon>
        <taxon>Tetrabaena</taxon>
    </lineage>
</organism>
<dbReference type="Gene3D" id="3.30.40.10">
    <property type="entry name" value="Zinc/RING finger domain, C3HC4 (zinc finger)"/>
    <property type="match status" value="1"/>
</dbReference>
<comment type="caution">
    <text evidence="7">The sequence shown here is derived from an EMBL/GenBank/DDBJ whole genome shotgun (WGS) entry which is preliminary data.</text>
</comment>
<protein>
    <submittedName>
        <fullName evidence="7">Peroxisome biogenesis factor 10</fullName>
    </submittedName>
</protein>
<evidence type="ECO:0000313" key="8">
    <source>
        <dbReference type="Proteomes" id="UP000236333"/>
    </source>
</evidence>
<evidence type="ECO:0000256" key="4">
    <source>
        <dbReference type="PROSITE-ProRule" id="PRU00175"/>
    </source>
</evidence>
<feature type="region of interest" description="Disordered" evidence="5">
    <location>
        <begin position="1"/>
        <end position="74"/>
    </location>
</feature>
<feature type="compositionally biased region" description="Pro residues" evidence="5">
    <location>
        <begin position="120"/>
        <end position="131"/>
    </location>
</feature>
<evidence type="ECO:0000259" key="6">
    <source>
        <dbReference type="PROSITE" id="PS50089"/>
    </source>
</evidence>
<evidence type="ECO:0000313" key="7">
    <source>
        <dbReference type="EMBL" id="PNH06080.1"/>
    </source>
</evidence>
<dbReference type="GO" id="GO:0045944">
    <property type="term" value="P:positive regulation of transcription by RNA polymerase II"/>
    <property type="evidence" value="ECO:0007669"/>
    <property type="project" value="TreeGrafter"/>
</dbReference>
<dbReference type="Proteomes" id="UP000236333">
    <property type="component" value="Unassembled WGS sequence"/>
</dbReference>
<dbReference type="AlphaFoldDB" id="A0A2J8A0N3"/>
<evidence type="ECO:0000256" key="3">
    <source>
        <dbReference type="ARBA" id="ARBA00022833"/>
    </source>
</evidence>
<dbReference type="PANTHER" id="PTHR23041">
    <property type="entry name" value="RING FINGER DOMAIN-CONTAINING"/>
    <property type="match status" value="1"/>
</dbReference>
<evidence type="ECO:0000256" key="1">
    <source>
        <dbReference type="ARBA" id="ARBA00022723"/>
    </source>
</evidence>
<feature type="compositionally biased region" description="Low complexity" evidence="5">
    <location>
        <begin position="90"/>
        <end position="119"/>
    </location>
</feature>
<dbReference type="SUPFAM" id="SSF57850">
    <property type="entry name" value="RING/U-box"/>
    <property type="match status" value="1"/>
</dbReference>
<reference evidence="7 8" key="1">
    <citation type="journal article" date="2017" name="Mol. Biol. Evol.">
        <title>The 4-celled Tetrabaena socialis nuclear genome reveals the essential components for genetic control of cell number at the origin of multicellularity in the volvocine lineage.</title>
        <authorList>
            <person name="Featherston J."/>
            <person name="Arakaki Y."/>
            <person name="Hanschen E.R."/>
            <person name="Ferris P.J."/>
            <person name="Michod R.E."/>
            <person name="Olson B.J.S.C."/>
            <person name="Nozaki H."/>
            <person name="Durand P.M."/>
        </authorList>
    </citation>
    <scope>NUCLEOTIDE SEQUENCE [LARGE SCALE GENOMIC DNA]</scope>
    <source>
        <strain evidence="7 8">NIES-571</strain>
    </source>
</reference>
<proteinExistence type="predicted"/>
<dbReference type="InterPro" id="IPR013083">
    <property type="entry name" value="Znf_RING/FYVE/PHD"/>
</dbReference>
<dbReference type="InterPro" id="IPR017907">
    <property type="entry name" value="Znf_RING_CS"/>
</dbReference>
<dbReference type="InterPro" id="IPR047134">
    <property type="entry name" value="RNF4"/>
</dbReference>
<keyword evidence="3" id="KW-0862">Zinc</keyword>
<dbReference type="EMBL" id="PGGS01000260">
    <property type="protein sequence ID" value="PNH06080.1"/>
    <property type="molecule type" value="Genomic_DNA"/>
</dbReference>
<dbReference type="SMART" id="SM00184">
    <property type="entry name" value="RING"/>
    <property type="match status" value="1"/>
</dbReference>
<dbReference type="OrthoDB" id="6105938at2759"/>
<dbReference type="Pfam" id="PF13639">
    <property type="entry name" value="zf-RING_2"/>
    <property type="match status" value="1"/>
</dbReference>
<accession>A0A2J8A0N3</accession>
<dbReference type="PROSITE" id="PS50089">
    <property type="entry name" value="ZF_RING_2"/>
    <property type="match status" value="1"/>
</dbReference>
<dbReference type="PROSITE" id="PS00518">
    <property type="entry name" value="ZF_RING_1"/>
    <property type="match status" value="1"/>
</dbReference>
<evidence type="ECO:0000256" key="2">
    <source>
        <dbReference type="ARBA" id="ARBA00022771"/>
    </source>
</evidence>
<gene>
    <name evidence="7" type="ORF">TSOC_007604</name>
</gene>
<feature type="domain" description="RING-type" evidence="6">
    <location>
        <begin position="138"/>
        <end position="177"/>
    </location>
</feature>
<keyword evidence="1" id="KW-0479">Metal-binding</keyword>
<sequence length="192" mass="20345">MEDGVELVGVRNTRQQPGAGPSAPGYKPAPTASGQQRNAARRRANLEGQEQGAVIDLTASDQQDNSDARAHDDADVTITEVRAVKRARRAAALSPAAGRPGAAGPTSPSTRGRAAAAAQAPPPPPPPPVPESPKGYKCIICHERMETDLATTTCGHMFCFKCILPWVQKSSNCPTCRTKLTKTKIIRIYPPT</sequence>
<dbReference type="PANTHER" id="PTHR23041:SF78">
    <property type="entry name" value="E3 UBIQUITIN-PROTEIN LIGASE RNF4"/>
    <property type="match status" value="1"/>
</dbReference>
<evidence type="ECO:0000256" key="5">
    <source>
        <dbReference type="SAM" id="MobiDB-lite"/>
    </source>
</evidence>
<feature type="region of interest" description="Disordered" evidence="5">
    <location>
        <begin position="89"/>
        <end position="131"/>
    </location>
</feature>
<dbReference type="InterPro" id="IPR001841">
    <property type="entry name" value="Znf_RING"/>
</dbReference>
<keyword evidence="8" id="KW-1185">Reference proteome</keyword>
<keyword evidence="2 4" id="KW-0863">Zinc-finger</keyword>
<dbReference type="GO" id="GO:0008270">
    <property type="term" value="F:zinc ion binding"/>
    <property type="evidence" value="ECO:0007669"/>
    <property type="project" value="UniProtKB-KW"/>
</dbReference>
<name>A0A2J8A0N3_9CHLO</name>